<organism evidence="7 8">
    <name type="scientific">Aquimarina celericrescens</name>
    <dbReference type="NCBI Taxonomy" id="1964542"/>
    <lineage>
        <taxon>Bacteria</taxon>
        <taxon>Pseudomonadati</taxon>
        <taxon>Bacteroidota</taxon>
        <taxon>Flavobacteriia</taxon>
        <taxon>Flavobacteriales</taxon>
        <taxon>Flavobacteriaceae</taxon>
        <taxon>Aquimarina</taxon>
    </lineage>
</organism>
<dbReference type="InterPro" id="IPR007329">
    <property type="entry name" value="FMN-bd"/>
</dbReference>
<keyword evidence="5" id="KW-0249">Electron transport</keyword>
<accession>A0ABW5ATQ8</accession>
<evidence type="ECO:0000256" key="2">
    <source>
        <dbReference type="ARBA" id="ARBA00022553"/>
    </source>
</evidence>
<dbReference type="PANTHER" id="PTHR36118">
    <property type="entry name" value="ION-TRANSLOCATING OXIDOREDUCTASE COMPLEX SUBUNIT G"/>
    <property type="match status" value="1"/>
</dbReference>
<dbReference type="RefSeq" id="WP_378318815.1">
    <property type="nucleotide sequence ID" value="NZ_JBHUHY010000002.1"/>
</dbReference>
<dbReference type="SMART" id="SM00900">
    <property type="entry name" value="FMN_bind"/>
    <property type="match status" value="1"/>
</dbReference>
<evidence type="ECO:0000259" key="6">
    <source>
        <dbReference type="SMART" id="SM00900"/>
    </source>
</evidence>
<comment type="caution">
    <text evidence="7">The sequence shown here is derived from an EMBL/GenBank/DDBJ whole genome shotgun (WGS) entry which is preliminary data.</text>
</comment>
<name>A0ABW5ATQ8_9FLAO</name>
<dbReference type="InterPro" id="IPR010209">
    <property type="entry name" value="Ion_transpt_RnfG/RsxG"/>
</dbReference>
<keyword evidence="2" id="KW-0597">Phosphoprotein</keyword>
<dbReference type="PROSITE" id="PS51257">
    <property type="entry name" value="PROKAR_LIPOPROTEIN"/>
    <property type="match status" value="1"/>
</dbReference>
<keyword evidence="4" id="KW-0288">FMN</keyword>
<evidence type="ECO:0000313" key="8">
    <source>
        <dbReference type="Proteomes" id="UP001597344"/>
    </source>
</evidence>
<proteinExistence type="predicted"/>
<keyword evidence="1" id="KW-0813">Transport</keyword>
<dbReference type="PANTHER" id="PTHR36118:SF1">
    <property type="entry name" value="ION-TRANSLOCATING OXIDOREDUCTASE COMPLEX SUBUNIT G"/>
    <property type="match status" value="1"/>
</dbReference>
<keyword evidence="3" id="KW-0285">Flavoprotein</keyword>
<gene>
    <name evidence="7" type="ORF">ACFSJT_03520</name>
</gene>
<reference evidence="8" key="1">
    <citation type="journal article" date="2019" name="Int. J. Syst. Evol. Microbiol.">
        <title>The Global Catalogue of Microorganisms (GCM) 10K type strain sequencing project: providing services to taxonomists for standard genome sequencing and annotation.</title>
        <authorList>
            <consortium name="The Broad Institute Genomics Platform"/>
            <consortium name="The Broad Institute Genome Sequencing Center for Infectious Disease"/>
            <person name="Wu L."/>
            <person name="Ma J."/>
        </authorList>
    </citation>
    <scope>NUCLEOTIDE SEQUENCE [LARGE SCALE GENOMIC DNA]</scope>
    <source>
        <strain evidence="8">DT92</strain>
    </source>
</reference>
<evidence type="ECO:0000313" key="7">
    <source>
        <dbReference type="EMBL" id="MFD2185847.1"/>
    </source>
</evidence>
<dbReference type="EMBL" id="JBHUHY010000002">
    <property type="protein sequence ID" value="MFD2185847.1"/>
    <property type="molecule type" value="Genomic_DNA"/>
</dbReference>
<evidence type="ECO:0000256" key="5">
    <source>
        <dbReference type="ARBA" id="ARBA00022982"/>
    </source>
</evidence>
<feature type="domain" description="FMN-binding" evidence="6">
    <location>
        <begin position="119"/>
        <end position="216"/>
    </location>
</feature>
<keyword evidence="8" id="KW-1185">Reference proteome</keyword>
<dbReference type="Proteomes" id="UP001597344">
    <property type="component" value="Unassembled WGS sequence"/>
</dbReference>
<dbReference type="Pfam" id="PF04205">
    <property type="entry name" value="FMN_bind"/>
    <property type="match status" value="1"/>
</dbReference>
<evidence type="ECO:0000256" key="1">
    <source>
        <dbReference type="ARBA" id="ARBA00022448"/>
    </source>
</evidence>
<evidence type="ECO:0000256" key="3">
    <source>
        <dbReference type="ARBA" id="ARBA00022630"/>
    </source>
</evidence>
<evidence type="ECO:0000256" key="4">
    <source>
        <dbReference type="ARBA" id="ARBA00022643"/>
    </source>
</evidence>
<protein>
    <submittedName>
        <fullName evidence="7">FMN-binding protein</fullName>
    </submittedName>
</protein>
<sequence length="228" mass="25138">MKAISFLIILVFVSSCKQKSNTIISTAEESKKEIKTQGKVSSMVKELIEFAQITYNKDSDMNQLLQAKKIDTSGVVTDISLKKGGNMVKEVMKSGESQDAPFFEVANSNKIILLATSSGYSGPIWAKILIDKTTLEIQKVQFDHQSESEGYGADVVLSSFENKFTGSKISFTSNTFGLTQDKKMIIKGNQKIDGISGATITSEAVVRMLNNDLLTYKNYLVDQMNTKN</sequence>